<protein>
    <submittedName>
        <fullName evidence="1">Uncharacterized protein</fullName>
    </submittedName>
</protein>
<keyword evidence="2" id="KW-1185">Reference proteome</keyword>
<evidence type="ECO:0000313" key="1">
    <source>
        <dbReference type="EMBL" id="VFQ90238.1"/>
    </source>
</evidence>
<organism evidence="1 2">
    <name type="scientific">Cuscuta campestris</name>
    <dbReference type="NCBI Taxonomy" id="132261"/>
    <lineage>
        <taxon>Eukaryota</taxon>
        <taxon>Viridiplantae</taxon>
        <taxon>Streptophyta</taxon>
        <taxon>Embryophyta</taxon>
        <taxon>Tracheophyta</taxon>
        <taxon>Spermatophyta</taxon>
        <taxon>Magnoliopsida</taxon>
        <taxon>eudicotyledons</taxon>
        <taxon>Gunneridae</taxon>
        <taxon>Pentapetalae</taxon>
        <taxon>asterids</taxon>
        <taxon>lamiids</taxon>
        <taxon>Solanales</taxon>
        <taxon>Convolvulaceae</taxon>
        <taxon>Cuscuteae</taxon>
        <taxon>Cuscuta</taxon>
        <taxon>Cuscuta subgen. Grammica</taxon>
        <taxon>Cuscuta sect. Cleistogrammica</taxon>
    </lineage>
</organism>
<name>A0A484MQF3_9ASTE</name>
<proteinExistence type="predicted"/>
<sequence>MVSSGRPPSLAENFRSDTGVVVMISTGDEGSPARRGLWPPSFPEKQRVVQRASSAPAKIAAKVSRRQAADGVWAATPAKSAMSAMSLFTTQSPTGVAITSSGSKKEDRFVADLNIKLKSKKITTDIKVDSNSNIIMVTTAPRIEGLSSPDSMLDVIEGTNN</sequence>
<evidence type="ECO:0000313" key="2">
    <source>
        <dbReference type="Proteomes" id="UP000595140"/>
    </source>
</evidence>
<reference evidence="1 2" key="1">
    <citation type="submission" date="2018-04" db="EMBL/GenBank/DDBJ databases">
        <authorList>
            <person name="Vogel A."/>
        </authorList>
    </citation>
    <scope>NUCLEOTIDE SEQUENCE [LARGE SCALE GENOMIC DNA]</scope>
</reference>
<dbReference type="Proteomes" id="UP000595140">
    <property type="component" value="Unassembled WGS sequence"/>
</dbReference>
<dbReference type="OrthoDB" id="1711708at2759"/>
<accession>A0A484MQF3</accession>
<dbReference type="EMBL" id="OOIL02004034">
    <property type="protein sequence ID" value="VFQ90238.1"/>
    <property type="molecule type" value="Genomic_DNA"/>
</dbReference>
<gene>
    <name evidence="1" type="ORF">CCAM_LOCUS32014</name>
</gene>
<dbReference type="AlphaFoldDB" id="A0A484MQF3"/>